<evidence type="ECO:0000256" key="1">
    <source>
        <dbReference type="SAM" id="MobiDB-lite"/>
    </source>
</evidence>
<organism evidence="2">
    <name type="scientific">Zooxanthella nutricula</name>
    <dbReference type="NCBI Taxonomy" id="1333877"/>
    <lineage>
        <taxon>Eukaryota</taxon>
        <taxon>Sar</taxon>
        <taxon>Alveolata</taxon>
        <taxon>Dinophyceae</taxon>
        <taxon>Peridiniales</taxon>
        <taxon>Peridiniales incertae sedis</taxon>
        <taxon>Zooxanthella</taxon>
    </lineage>
</organism>
<feature type="compositionally biased region" description="Low complexity" evidence="1">
    <location>
        <begin position="436"/>
        <end position="448"/>
    </location>
</feature>
<reference evidence="2" key="1">
    <citation type="submission" date="2021-01" db="EMBL/GenBank/DDBJ databases">
        <authorList>
            <person name="Corre E."/>
            <person name="Pelletier E."/>
            <person name="Niang G."/>
            <person name="Scheremetjew M."/>
            <person name="Finn R."/>
            <person name="Kale V."/>
            <person name="Holt S."/>
            <person name="Cochrane G."/>
            <person name="Meng A."/>
            <person name="Brown T."/>
            <person name="Cohen L."/>
        </authorList>
    </citation>
    <scope>NUCLEOTIDE SEQUENCE</scope>
    <source>
        <strain evidence="2">RCC3387</strain>
    </source>
</reference>
<proteinExistence type="predicted"/>
<sequence>MAAVQPCGWQQSPLYSALLQHGRGAAPSSGWQPVLGPQPVGAPVTAVAPAQPMMISVPPQPQIVAAPTPQAQSLSAPSVNCSVQSPRSILVNVSLPPSTQRNALPVHLHPMQAAGFSGAQSSGVLAPLPAVAASGFHGASGPNLASPRGFSAVGLPSLQGRSTVAPLPTMTHAGVQSSSASALAPLPAMTHMVPAVGLAAVPGQMHSPAGILWSGAGQGVHGPVAVAPMSSWASVAAPTLGVRDFQPLLSSAGILCDGSSQALQGRDGFGAGADFGVGASPMAFSSSPRQFALGDVVGQDGGEICGLGIFPLRGVTPSASSTPAIGRHLHGLVGSHEVGCPSCGHPQTHGGLDALWPRTSPAFAGEGPSTLPPHSGYFSAESPRASKSTLPRSTSPSLMPHRRPRPGGLGSPAMPPLPDPSSAPVAAPCIPPSPTTTPMAAPVATPRASAQVDREAQSVTLPPAKVKETQWSRPRPCASEVDGEAPSPALPPLKEVSPTAPKADEAEVPRAADAGGWVTPPSPPAGGG</sequence>
<dbReference type="EMBL" id="HBGW01070427">
    <property type="protein sequence ID" value="CAD9620280.1"/>
    <property type="molecule type" value="Transcribed_RNA"/>
</dbReference>
<dbReference type="AlphaFoldDB" id="A0A6U9L044"/>
<feature type="region of interest" description="Disordered" evidence="1">
    <location>
        <begin position="351"/>
        <end position="528"/>
    </location>
</feature>
<protein>
    <submittedName>
        <fullName evidence="2">Uncharacterized protein</fullName>
    </submittedName>
</protein>
<name>A0A6U9L044_9DINO</name>
<evidence type="ECO:0000313" key="2">
    <source>
        <dbReference type="EMBL" id="CAD9620280.1"/>
    </source>
</evidence>
<gene>
    <name evidence="2" type="ORF">BRAN1462_LOCUS44916</name>
</gene>
<accession>A0A6U9L044</accession>
<feature type="compositionally biased region" description="Polar residues" evidence="1">
    <location>
        <begin position="385"/>
        <end position="397"/>
    </location>
</feature>